<evidence type="ECO:0000259" key="11">
    <source>
        <dbReference type="Pfam" id="PF01937"/>
    </source>
</evidence>
<name>F6YSM6_CIOIN</name>
<dbReference type="EMBL" id="EAAA01001673">
    <property type="status" value="NOT_ANNOTATED_CDS"/>
    <property type="molecule type" value="Genomic_DNA"/>
</dbReference>
<evidence type="ECO:0000256" key="4">
    <source>
        <dbReference type="ARBA" id="ARBA00022596"/>
    </source>
</evidence>
<reference evidence="12" key="3">
    <citation type="submission" date="2025-08" db="UniProtKB">
        <authorList>
            <consortium name="Ensembl"/>
        </authorList>
    </citation>
    <scope>IDENTIFICATION</scope>
</reference>
<dbReference type="GO" id="GO:0103026">
    <property type="term" value="F:fructose-1-phosphatase activity"/>
    <property type="evidence" value="ECO:0007669"/>
    <property type="project" value="RHEA"/>
</dbReference>
<keyword evidence="10" id="KW-0808">Transferase</keyword>
<evidence type="ECO:0000256" key="6">
    <source>
        <dbReference type="ARBA" id="ARBA00022801"/>
    </source>
</evidence>
<dbReference type="STRING" id="7719.ENSCINP00000019317"/>
<dbReference type="Gene3D" id="1.20.930.60">
    <property type="match status" value="1"/>
</dbReference>
<dbReference type="Proteomes" id="UP000008144">
    <property type="component" value="Chromosome 3"/>
</dbReference>
<dbReference type="EC" id="2.1.1.-" evidence="10"/>
<reference evidence="12" key="4">
    <citation type="submission" date="2025-09" db="UniProtKB">
        <authorList>
            <consortium name="Ensembl"/>
        </authorList>
    </citation>
    <scope>IDENTIFICATION</scope>
</reference>
<dbReference type="GO" id="GO:0006974">
    <property type="term" value="P:DNA damage response"/>
    <property type="evidence" value="ECO:0000318"/>
    <property type="project" value="GO_Central"/>
</dbReference>
<keyword evidence="4" id="KW-0533">Nickel</keyword>
<evidence type="ECO:0000256" key="7">
    <source>
        <dbReference type="ARBA" id="ARBA00023211"/>
    </source>
</evidence>
<keyword evidence="6 10" id="KW-0378">Hydrolase</keyword>
<dbReference type="InParanoid" id="F6YSM6"/>
<feature type="domain" description="Damage-control phosphatase ARMT1-like metal-binding" evidence="11">
    <location>
        <begin position="22"/>
        <end position="417"/>
    </location>
</feature>
<comment type="cofactor">
    <cofactor evidence="10">
        <name>Mn(2+)</name>
        <dbReference type="ChEBI" id="CHEBI:29035"/>
    </cofactor>
    <cofactor evidence="10">
        <name>Ni(2+)</name>
        <dbReference type="ChEBI" id="CHEBI:49786"/>
    </cofactor>
</comment>
<dbReference type="PANTHER" id="PTHR12260:SF6">
    <property type="entry name" value="DAMAGE-CONTROL PHOSPHATASE ARMT1"/>
    <property type="match status" value="1"/>
</dbReference>
<evidence type="ECO:0000256" key="1">
    <source>
        <dbReference type="ARBA" id="ARBA00000807"/>
    </source>
</evidence>
<dbReference type="InterPro" id="IPR036075">
    <property type="entry name" value="ARMT-1-like_metal-bd_sf"/>
</dbReference>
<keyword evidence="5 10" id="KW-0479">Metal-binding</keyword>
<dbReference type="GO" id="GO:0097023">
    <property type="term" value="F:fructose 6-phosphate aldolase activity"/>
    <property type="evidence" value="ECO:0007669"/>
    <property type="project" value="RHEA"/>
</dbReference>
<dbReference type="InterPro" id="IPR002791">
    <property type="entry name" value="ARMT1-like_metal-bd"/>
</dbReference>
<keyword evidence="13" id="KW-1185">Reference proteome</keyword>
<dbReference type="SUPFAM" id="SSF111321">
    <property type="entry name" value="AF1104-like"/>
    <property type="match status" value="1"/>
</dbReference>
<dbReference type="GO" id="GO:0032259">
    <property type="term" value="P:methylation"/>
    <property type="evidence" value="ECO:0007669"/>
    <property type="project" value="UniProtKB-KW"/>
</dbReference>
<evidence type="ECO:0000256" key="3">
    <source>
        <dbReference type="ARBA" id="ARBA00009519"/>
    </source>
</evidence>
<dbReference type="GO" id="GO:0046872">
    <property type="term" value="F:metal ion binding"/>
    <property type="evidence" value="ECO:0007669"/>
    <property type="project" value="UniProtKB-UniRule"/>
</dbReference>
<dbReference type="Pfam" id="PF01937">
    <property type="entry name" value="ARMT1-like_dom"/>
    <property type="match status" value="1"/>
</dbReference>
<evidence type="ECO:0000256" key="2">
    <source>
        <dbReference type="ARBA" id="ARBA00001326"/>
    </source>
</evidence>
<comment type="catalytic activity">
    <reaction evidence="1 10">
        <text>L-glutamyl-[protein] + S-adenosyl-L-methionine = [protein]-L-glutamate 5-O-methyl ester + S-adenosyl-L-homocysteine</text>
        <dbReference type="Rhea" id="RHEA:24452"/>
        <dbReference type="Rhea" id="RHEA-COMP:10208"/>
        <dbReference type="Rhea" id="RHEA-COMP:10311"/>
        <dbReference type="ChEBI" id="CHEBI:29973"/>
        <dbReference type="ChEBI" id="CHEBI:57856"/>
        <dbReference type="ChEBI" id="CHEBI:59789"/>
        <dbReference type="ChEBI" id="CHEBI:82795"/>
    </reaction>
</comment>
<reference evidence="12" key="2">
    <citation type="journal article" date="2008" name="Genome Biol.">
        <title>Improved genome assembly and evidence-based global gene model set for the chordate Ciona intestinalis: new insight into intron and operon populations.</title>
        <authorList>
            <person name="Satou Y."/>
            <person name="Mineta K."/>
            <person name="Ogasawara M."/>
            <person name="Sasakura Y."/>
            <person name="Shoguchi E."/>
            <person name="Ueno K."/>
            <person name="Yamada L."/>
            <person name="Matsumoto J."/>
            <person name="Wasserscheid J."/>
            <person name="Dewar K."/>
            <person name="Wiley G.B."/>
            <person name="Macmil S.L."/>
            <person name="Roe B.A."/>
            <person name="Zeller R.W."/>
            <person name="Hastings K.E."/>
            <person name="Lemaire P."/>
            <person name="Lindquist E."/>
            <person name="Endo T."/>
            <person name="Hotta K."/>
            <person name="Inaba K."/>
        </authorList>
    </citation>
    <scope>NUCLEOTIDE SEQUENCE [LARGE SCALE GENOMIC DNA]</scope>
    <source>
        <strain evidence="12">wild type</strain>
    </source>
</reference>
<dbReference type="GeneTree" id="ENSGT00530000064023"/>
<organism evidence="12 13">
    <name type="scientific">Ciona intestinalis</name>
    <name type="common">Transparent sea squirt</name>
    <name type="synonym">Ascidia intestinalis</name>
    <dbReference type="NCBI Taxonomy" id="7719"/>
    <lineage>
        <taxon>Eukaryota</taxon>
        <taxon>Metazoa</taxon>
        <taxon>Chordata</taxon>
        <taxon>Tunicata</taxon>
        <taxon>Ascidiacea</taxon>
        <taxon>Phlebobranchia</taxon>
        <taxon>Cionidae</taxon>
        <taxon>Ciona</taxon>
    </lineage>
</organism>
<comment type="function">
    <text evidence="8 10">Metal-dependent phosphatase that shows phosphatase activity against several substrates, including fructose-1-phosphate and fructose-6-phosphate. Its preference for fructose-1-phosphate, a strong glycating agent that causes DNA damage rather than a canonical yeast metabolite, suggests a damage-control function in hexose phosphate metabolism. Has also been shown to have O-methyltransferase activity that methylates glutamate residues of target proteins to form gamma-glutamyl methyl ester residues. Possibly methylates PCNA, suggesting it is involved in the DNA damage response.</text>
</comment>
<dbReference type="InterPro" id="IPR039763">
    <property type="entry name" value="ARMT1"/>
</dbReference>
<comment type="catalytic activity">
    <reaction evidence="2 10">
        <text>beta-D-fructose 1-phosphate + H2O = D-fructose + phosphate</text>
        <dbReference type="Rhea" id="RHEA:35603"/>
        <dbReference type="ChEBI" id="CHEBI:15377"/>
        <dbReference type="ChEBI" id="CHEBI:37721"/>
        <dbReference type="ChEBI" id="CHEBI:43474"/>
        <dbReference type="ChEBI" id="CHEBI:138881"/>
    </reaction>
</comment>
<dbReference type="FunCoup" id="F6YSM6">
    <property type="interactions" value="355"/>
</dbReference>
<dbReference type="PANTHER" id="PTHR12260">
    <property type="entry name" value="DAMAGE-CONTROL PHOSPHATASE ARMT1"/>
    <property type="match status" value="1"/>
</dbReference>
<dbReference type="OMA" id="IFARQKM"/>
<comment type="catalytic activity">
    <reaction evidence="9 10">
        <text>beta-D-fructose 6-phosphate = dihydroxyacetone + D-glyceraldehyde 3-phosphate</text>
        <dbReference type="Rhea" id="RHEA:28002"/>
        <dbReference type="ChEBI" id="CHEBI:16016"/>
        <dbReference type="ChEBI" id="CHEBI:57634"/>
        <dbReference type="ChEBI" id="CHEBI:59776"/>
    </reaction>
</comment>
<comment type="similarity">
    <text evidence="3 10">Belongs to the damage-control phosphatase family. Sugar phosphate phosphatase III subfamily.</text>
</comment>
<evidence type="ECO:0000256" key="10">
    <source>
        <dbReference type="RuleBase" id="RU367030"/>
    </source>
</evidence>
<evidence type="ECO:0000256" key="5">
    <source>
        <dbReference type="ARBA" id="ARBA00022723"/>
    </source>
</evidence>
<keyword evidence="10" id="KW-0489">Methyltransferase</keyword>
<sequence>SLDMDYPLPLLAAESGSFAYNTMKDRVPRILTKCIDTITQKPFEVSDQNVEEGRLDCQSVIGQLSQLRSEIMTDKSLTLLDDEIDDCEVWNARFEQNRSVHQSHPTWFSSPWLYVECFMYRKIQSVLSKSNHMKKFDPFLDQKNLALLQSLPAMRNLAAFLDQVLKIDLGDAKILGLRLQDFLQVSLWGNRCDLSLSGGEESSQTTDPHKNLTTLSEFLLVDCSKKVFDYLYIINQDKKTDKVVDIILDNSGFELFTDLILAEFLLASKLATKIRFHPKRFPWFVSDVTPQDFLDTIDILGKDSSQVLGDFALRWKERLQDETFTLITDENLTSFWTLPDPFYLMKNVSPSLLQLLETSKLLIFKGDLNYRKLVSDLKWLHETSFVKALRGFTSTPLCSLRTLKAEVVVGLPTGVAESIAKCDADWMVTGKYAVIQSNI</sequence>
<dbReference type="EC" id="3.1.3.-" evidence="10"/>
<dbReference type="GO" id="GO:0016791">
    <property type="term" value="F:phosphatase activity"/>
    <property type="evidence" value="ECO:0000318"/>
    <property type="project" value="GO_Central"/>
</dbReference>
<dbReference type="GO" id="GO:0016462">
    <property type="term" value="F:pyrophosphatase activity"/>
    <property type="evidence" value="ECO:0007669"/>
    <property type="project" value="UniProtKB-ARBA"/>
</dbReference>
<dbReference type="Ensembl" id="ENSCINT00000019317.3">
    <property type="protein sequence ID" value="ENSCINP00000019317.3"/>
    <property type="gene ID" value="ENSCING00000009486.3"/>
</dbReference>
<dbReference type="GO" id="GO:0030643">
    <property type="term" value="P:intracellular phosphate ion homeostasis"/>
    <property type="evidence" value="ECO:0007669"/>
    <property type="project" value="UniProtKB-ARBA"/>
</dbReference>
<evidence type="ECO:0000256" key="9">
    <source>
        <dbReference type="ARBA" id="ARBA00048809"/>
    </source>
</evidence>
<dbReference type="FunFam" id="3.40.50.10880:FF:000005">
    <property type="entry name" value="DUF89-domain-containing protein"/>
    <property type="match status" value="1"/>
</dbReference>
<keyword evidence="7 10" id="KW-0464">Manganese</keyword>
<protein>
    <recommendedName>
        <fullName evidence="10">Sugar phosphate phosphatase</fullName>
        <ecNumber evidence="10">2.1.1.-</ecNumber>
        <ecNumber evidence="10">3.1.3.-</ecNumber>
    </recommendedName>
</protein>
<comment type="domain">
    <text evidence="10">Subfamily III proteins have a conserved RTxK motif about 40-50 residues from the C-terminus; the threonine may be replaced by serine or cysteine.</text>
</comment>
<accession>F6YSM6</accession>
<dbReference type="FunFam" id="1.20.930.60:FF:000001">
    <property type="entry name" value="protein-glutamate O-methyltransferase isoform X1"/>
    <property type="match status" value="1"/>
</dbReference>
<reference evidence="13" key="1">
    <citation type="journal article" date="2002" name="Science">
        <title>The draft genome of Ciona intestinalis: insights into chordate and vertebrate origins.</title>
        <authorList>
            <person name="Dehal P."/>
            <person name="Satou Y."/>
            <person name="Campbell R.K."/>
            <person name="Chapman J."/>
            <person name="Degnan B."/>
            <person name="De Tomaso A."/>
            <person name="Davidson B."/>
            <person name="Di Gregorio A."/>
            <person name="Gelpke M."/>
            <person name="Goodstein D.M."/>
            <person name="Harafuji N."/>
            <person name="Hastings K.E."/>
            <person name="Ho I."/>
            <person name="Hotta K."/>
            <person name="Huang W."/>
            <person name="Kawashima T."/>
            <person name="Lemaire P."/>
            <person name="Martinez D."/>
            <person name="Meinertzhagen I.A."/>
            <person name="Necula S."/>
            <person name="Nonaka M."/>
            <person name="Putnam N."/>
            <person name="Rash S."/>
            <person name="Saiga H."/>
            <person name="Satake M."/>
            <person name="Terry A."/>
            <person name="Yamada L."/>
            <person name="Wang H.G."/>
            <person name="Awazu S."/>
            <person name="Azumi K."/>
            <person name="Boore J."/>
            <person name="Branno M."/>
            <person name="Chin-Bow S."/>
            <person name="DeSantis R."/>
            <person name="Doyle S."/>
            <person name="Francino P."/>
            <person name="Keys D.N."/>
            <person name="Haga S."/>
            <person name="Hayashi H."/>
            <person name="Hino K."/>
            <person name="Imai K.S."/>
            <person name="Inaba K."/>
            <person name="Kano S."/>
            <person name="Kobayashi K."/>
            <person name="Kobayashi M."/>
            <person name="Lee B.I."/>
            <person name="Makabe K.W."/>
            <person name="Manohar C."/>
            <person name="Matassi G."/>
            <person name="Medina M."/>
            <person name="Mochizuki Y."/>
            <person name="Mount S."/>
            <person name="Morishita T."/>
            <person name="Miura S."/>
            <person name="Nakayama A."/>
            <person name="Nishizaka S."/>
            <person name="Nomoto H."/>
            <person name="Ohta F."/>
            <person name="Oishi K."/>
            <person name="Rigoutsos I."/>
            <person name="Sano M."/>
            <person name="Sasaki A."/>
            <person name="Sasakura Y."/>
            <person name="Shoguchi E."/>
            <person name="Shin-i T."/>
            <person name="Spagnuolo A."/>
            <person name="Stainier D."/>
            <person name="Suzuki M.M."/>
            <person name="Tassy O."/>
            <person name="Takatori N."/>
            <person name="Tokuoka M."/>
            <person name="Yagi K."/>
            <person name="Yoshizaki F."/>
            <person name="Wada S."/>
            <person name="Zhang C."/>
            <person name="Hyatt P.D."/>
            <person name="Larimer F."/>
            <person name="Detter C."/>
            <person name="Doggett N."/>
            <person name="Glavina T."/>
            <person name="Hawkins T."/>
            <person name="Richardson P."/>
            <person name="Lucas S."/>
            <person name="Kohara Y."/>
            <person name="Levine M."/>
            <person name="Satoh N."/>
            <person name="Rokhsar D.S."/>
        </authorList>
    </citation>
    <scope>NUCLEOTIDE SEQUENCE [LARGE SCALE GENOMIC DNA]</scope>
</reference>
<evidence type="ECO:0000313" key="13">
    <source>
        <dbReference type="Proteomes" id="UP000008144"/>
    </source>
</evidence>
<evidence type="ECO:0000313" key="12">
    <source>
        <dbReference type="Ensembl" id="ENSCINP00000019317.3"/>
    </source>
</evidence>
<evidence type="ECO:0000256" key="8">
    <source>
        <dbReference type="ARBA" id="ARBA00045980"/>
    </source>
</evidence>
<dbReference type="HOGENOM" id="CLU_030117_2_1_1"/>
<dbReference type="GO" id="GO:0008983">
    <property type="term" value="F:protein-glutamate O-methyltransferase activity"/>
    <property type="evidence" value="ECO:0007669"/>
    <property type="project" value="RHEA"/>
</dbReference>
<dbReference type="Gene3D" id="3.40.50.10880">
    <property type="entry name" value="Uncharacterised protein PF01937, DUF89, domain 3"/>
    <property type="match status" value="1"/>
</dbReference>
<dbReference type="AlphaFoldDB" id="F6YSM6"/>
<proteinExistence type="inferred from homology"/>